<feature type="domain" description="OLD protein-like TOPRIM" evidence="3">
    <location>
        <begin position="365"/>
        <end position="429"/>
    </location>
</feature>
<dbReference type="Gene3D" id="3.40.50.300">
    <property type="entry name" value="P-loop containing nucleotide triphosphate hydrolases"/>
    <property type="match status" value="1"/>
</dbReference>
<reference evidence="4 5" key="1">
    <citation type="submission" date="2016-06" db="EMBL/GenBank/DDBJ databases">
        <title>Genome sequence of endosymbiont of Candidatus Endolucinida thiodiazotropha.</title>
        <authorList>
            <person name="Poehlein A."/>
            <person name="Koenig S."/>
            <person name="Heiden S.E."/>
            <person name="Thuermer A."/>
            <person name="Voget S."/>
            <person name="Daniel R."/>
            <person name="Markert S."/>
            <person name="Gros O."/>
            <person name="Schweder T."/>
        </authorList>
    </citation>
    <scope>NUCLEOTIDE SEQUENCE [LARGE SCALE GENOMIC DNA]</scope>
    <source>
        <strain evidence="4 5">COS</strain>
    </source>
</reference>
<dbReference type="RefSeq" id="WP_235615174.1">
    <property type="nucleotide sequence ID" value="NZ_MARB01000009.1"/>
</dbReference>
<dbReference type="PANTHER" id="PTHR43581:SF2">
    <property type="entry name" value="EXCINUCLEASE ATPASE SUBUNIT"/>
    <property type="match status" value="1"/>
</dbReference>
<sequence>MEQLYKDFRSAYKSARAAESASKKADSPLSLWPSSMRDFLDRQLHRQFEVQSYILDPAQCQAPEKGAAKPQPLPADSDPLKKDPFEGLIKIDVITAQRGFSDPKTEDDSHSGFASLSTQLRRYFSKHLNPSEAPDASDIEALEAIEAAKTVFNEKLKTSFEPAVGELEGLNYPGFSDPRISITSKIDPRDSLDHETAVQFDLPGADSLSLPEKYNGLGYQNLISMVFNLIRFRDEWMRVGKAAKEQDTKDAAIEPLHVVLVEEPEAHLHAQVQQVFIKKAYKVLRSHTSLADSSFNTQMIVSTHSSNIAHELDFSCLRYFRREPATKKGETPTATVINLSHTFGGHDETSRFATRYLRTTHCDLFFADAAILVEGSAERMLMPHFVRTKFPKLDQSYLSLLEIGGAHAHRLKPLLDTLGLLSLVVTDLDSIQPTGTAKARPERGKGYRTGNTTLKEWVPEREPLDDLLDLPDDEKQTSDGLVRVAYQCPITLEYKDGEGEGEAIPYTFEDSLAFTNLALFRGCADPVGLLKKLQAALGKDTLEHASSDMFASLEKGSKAEMALELLYLNEPDQVEPPAYISDGLKWLEGALDARKVDAIKSEADEVNDD</sequence>
<evidence type="ECO:0000259" key="2">
    <source>
        <dbReference type="Pfam" id="PF13175"/>
    </source>
</evidence>
<dbReference type="InterPro" id="IPR027417">
    <property type="entry name" value="P-loop_NTPase"/>
</dbReference>
<dbReference type="Proteomes" id="UP000094769">
    <property type="component" value="Unassembled WGS sequence"/>
</dbReference>
<dbReference type="EMBL" id="MARB01000009">
    <property type="protein sequence ID" value="ODJ87785.1"/>
    <property type="molecule type" value="Genomic_DNA"/>
</dbReference>
<proteinExistence type="predicted"/>
<accession>A0A7Z0VLY4</accession>
<dbReference type="InterPro" id="IPR041685">
    <property type="entry name" value="AAA_GajA/Old/RecF-like"/>
</dbReference>
<evidence type="ECO:0000259" key="3">
    <source>
        <dbReference type="Pfam" id="PF20469"/>
    </source>
</evidence>
<dbReference type="AlphaFoldDB" id="A0A7Z0VLY4"/>
<keyword evidence="5" id="KW-1185">Reference proteome</keyword>
<feature type="domain" description="Endonuclease GajA/Old nuclease/RecF-like AAA" evidence="2">
    <location>
        <begin position="86"/>
        <end position="309"/>
    </location>
</feature>
<gene>
    <name evidence="4" type="ORF">CODIS_18930</name>
</gene>
<dbReference type="Pfam" id="PF20469">
    <property type="entry name" value="OLD-like_TOPRIM"/>
    <property type="match status" value="1"/>
</dbReference>
<dbReference type="Pfam" id="PF13175">
    <property type="entry name" value="AAA_15"/>
    <property type="match status" value="1"/>
</dbReference>
<comment type="caution">
    <text evidence="4">The sequence shown here is derived from an EMBL/GenBank/DDBJ whole genome shotgun (WGS) entry which is preliminary data.</text>
</comment>
<evidence type="ECO:0000256" key="1">
    <source>
        <dbReference type="SAM" id="MobiDB-lite"/>
    </source>
</evidence>
<evidence type="ECO:0008006" key="6">
    <source>
        <dbReference type="Google" id="ProtNLM"/>
    </source>
</evidence>
<dbReference type="PANTHER" id="PTHR43581">
    <property type="entry name" value="ATP/GTP PHOSPHATASE"/>
    <property type="match status" value="1"/>
</dbReference>
<dbReference type="InterPro" id="IPR034139">
    <property type="entry name" value="TOPRIM_OLD"/>
</dbReference>
<name>A0A7Z0VLY4_9GAMM</name>
<feature type="region of interest" description="Disordered" evidence="1">
    <location>
        <begin position="59"/>
        <end position="80"/>
    </location>
</feature>
<dbReference type="CDD" id="cd01026">
    <property type="entry name" value="TOPRIM_OLD"/>
    <property type="match status" value="1"/>
</dbReference>
<evidence type="ECO:0000313" key="4">
    <source>
        <dbReference type="EMBL" id="ODJ87785.1"/>
    </source>
</evidence>
<evidence type="ECO:0000313" key="5">
    <source>
        <dbReference type="Proteomes" id="UP000094769"/>
    </source>
</evidence>
<dbReference type="InterPro" id="IPR051396">
    <property type="entry name" value="Bact_Antivir_Def_Nuclease"/>
</dbReference>
<protein>
    <recommendedName>
        <fullName evidence="6">ATP-dependent endonuclease</fullName>
    </recommendedName>
</protein>
<organism evidence="4 5">
    <name type="scientific">Candidatus Thiodiazotropha endolucinida</name>
    <dbReference type="NCBI Taxonomy" id="1655433"/>
    <lineage>
        <taxon>Bacteria</taxon>
        <taxon>Pseudomonadati</taxon>
        <taxon>Pseudomonadota</taxon>
        <taxon>Gammaproteobacteria</taxon>
        <taxon>Chromatiales</taxon>
        <taxon>Sedimenticolaceae</taxon>
        <taxon>Candidatus Thiodiazotropha</taxon>
    </lineage>
</organism>